<sequence length="196" mass="21344">MALLTFFTVAVSLWTCMVSGSPSARQDTRRSPKYIPGPYGEVLKDISFSPDGVFVLGIDGVLRTFTADHTVVDYRQLDAEQVQQMTEALAKQTKGVHGDVAPSLSYLAEHPEVDGRLVEDTQALLAPTDPLNLPSANYAPGSSPAVAPREQFTKLLEERQRPCGRTCESLADCRPIGCYACYYPGGPGNWALCFQN</sequence>
<dbReference type="Proteomes" id="UP001301769">
    <property type="component" value="Unassembled WGS sequence"/>
</dbReference>
<protein>
    <submittedName>
        <fullName evidence="2">Uncharacterized protein</fullName>
    </submittedName>
</protein>
<reference evidence="2" key="2">
    <citation type="submission" date="2023-05" db="EMBL/GenBank/DDBJ databases">
        <authorList>
            <consortium name="Lawrence Berkeley National Laboratory"/>
            <person name="Steindorff A."/>
            <person name="Hensen N."/>
            <person name="Bonometti L."/>
            <person name="Westerberg I."/>
            <person name="Brannstrom I.O."/>
            <person name="Guillou S."/>
            <person name="Cros-Aarteil S."/>
            <person name="Calhoun S."/>
            <person name="Haridas S."/>
            <person name="Kuo A."/>
            <person name="Mondo S."/>
            <person name="Pangilinan J."/>
            <person name="Riley R."/>
            <person name="Labutti K."/>
            <person name="Andreopoulos B."/>
            <person name="Lipzen A."/>
            <person name="Chen C."/>
            <person name="Yanf M."/>
            <person name="Daum C."/>
            <person name="Ng V."/>
            <person name="Clum A."/>
            <person name="Ohm R."/>
            <person name="Martin F."/>
            <person name="Silar P."/>
            <person name="Natvig D."/>
            <person name="Lalanne C."/>
            <person name="Gautier V."/>
            <person name="Ament-Velasquez S.L."/>
            <person name="Kruys A."/>
            <person name="Hutchinson M.I."/>
            <person name="Powell A.J."/>
            <person name="Barry K."/>
            <person name="Miller A.N."/>
            <person name="Grigoriev I.V."/>
            <person name="Debuchy R."/>
            <person name="Gladieux P."/>
            <person name="Thoren M.H."/>
            <person name="Johannesson H."/>
        </authorList>
    </citation>
    <scope>NUCLEOTIDE SEQUENCE</scope>
    <source>
        <strain evidence="2">PSN293</strain>
    </source>
</reference>
<feature type="chain" id="PRO_5043036104" evidence="1">
    <location>
        <begin position="21"/>
        <end position="196"/>
    </location>
</feature>
<gene>
    <name evidence="2" type="ORF">QBC37DRAFT_391445</name>
</gene>
<feature type="signal peptide" evidence="1">
    <location>
        <begin position="1"/>
        <end position="20"/>
    </location>
</feature>
<dbReference type="EMBL" id="MU858214">
    <property type="protein sequence ID" value="KAK4209145.1"/>
    <property type="molecule type" value="Genomic_DNA"/>
</dbReference>
<evidence type="ECO:0000313" key="3">
    <source>
        <dbReference type="Proteomes" id="UP001301769"/>
    </source>
</evidence>
<name>A0AAN6XYT1_9PEZI</name>
<comment type="caution">
    <text evidence="2">The sequence shown here is derived from an EMBL/GenBank/DDBJ whole genome shotgun (WGS) entry which is preliminary data.</text>
</comment>
<evidence type="ECO:0000313" key="2">
    <source>
        <dbReference type="EMBL" id="KAK4209145.1"/>
    </source>
</evidence>
<accession>A0AAN6XYT1</accession>
<reference evidence="2" key="1">
    <citation type="journal article" date="2023" name="Mol. Phylogenet. Evol.">
        <title>Genome-scale phylogeny and comparative genomics of the fungal order Sordariales.</title>
        <authorList>
            <person name="Hensen N."/>
            <person name="Bonometti L."/>
            <person name="Westerberg I."/>
            <person name="Brannstrom I.O."/>
            <person name="Guillou S."/>
            <person name="Cros-Aarteil S."/>
            <person name="Calhoun S."/>
            <person name="Haridas S."/>
            <person name="Kuo A."/>
            <person name="Mondo S."/>
            <person name="Pangilinan J."/>
            <person name="Riley R."/>
            <person name="LaButti K."/>
            <person name="Andreopoulos B."/>
            <person name="Lipzen A."/>
            <person name="Chen C."/>
            <person name="Yan M."/>
            <person name="Daum C."/>
            <person name="Ng V."/>
            <person name="Clum A."/>
            <person name="Steindorff A."/>
            <person name="Ohm R.A."/>
            <person name="Martin F."/>
            <person name="Silar P."/>
            <person name="Natvig D.O."/>
            <person name="Lalanne C."/>
            <person name="Gautier V."/>
            <person name="Ament-Velasquez S.L."/>
            <person name="Kruys A."/>
            <person name="Hutchinson M.I."/>
            <person name="Powell A.J."/>
            <person name="Barry K."/>
            <person name="Miller A.N."/>
            <person name="Grigoriev I.V."/>
            <person name="Debuchy R."/>
            <person name="Gladieux P."/>
            <person name="Hiltunen Thoren M."/>
            <person name="Johannesson H."/>
        </authorList>
    </citation>
    <scope>NUCLEOTIDE SEQUENCE</scope>
    <source>
        <strain evidence="2">PSN293</strain>
    </source>
</reference>
<evidence type="ECO:0000256" key="1">
    <source>
        <dbReference type="SAM" id="SignalP"/>
    </source>
</evidence>
<organism evidence="2 3">
    <name type="scientific">Rhypophila decipiens</name>
    <dbReference type="NCBI Taxonomy" id="261697"/>
    <lineage>
        <taxon>Eukaryota</taxon>
        <taxon>Fungi</taxon>
        <taxon>Dikarya</taxon>
        <taxon>Ascomycota</taxon>
        <taxon>Pezizomycotina</taxon>
        <taxon>Sordariomycetes</taxon>
        <taxon>Sordariomycetidae</taxon>
        <taxon>Sordariales</taxon>
        <taxon>Naviculisporaceae</taxon>
        <taxon>Rhypophila</taxon>
    </lineage>
</organism>
<proteinExistence type="predicted"/>
<dbReference type="AlphaFoldDB" id="A0AAN6XYT1"/>
<keyword evidence="1" id="KW-0732">Signal</keyword>
<keyword evidence="3" id="KW-1185">Reference proteome</keyword>